<reference evidence="8" key="1">
    <citation type="submission" date="2020-11" db="EMBL/GenBank/DDBJ databases">
        <authorList>
            <person name="Tran Van P."/>
        </authorList>
    </citation>
    <scope>NUCLEOTIDE SEQUENCE</scope>
</reference>
<dbReference type="PANTHER" id="PTHR23196:SF1">
    <property type="entry name" value="PAX-INTERACTING PROTEIN 1"/>
    <property type="match status" value="1"/>
</dbReference>
<evidence type="ECO:0000313" key="8">
    <source>
        <dbReference type="EMBL" id="CAD7194115.1"/>
    </source>
</evidence>
<evidence type="ECO:0000256" key="5">
    <source>
        <dbReference type="ARBA" id="ARBA00030146"/>
    </source>
</evidence>
<dbReference type="PROSITE" id="PS50172">
    <property type="entry name" value="BRCT"/>
    <property type="match status" value="2"/>
</dbReference>
<gene>
    <name evidence="8" type="ORF">TDIB3V08_LOCUS549</name>
</gene>
<dbReference type="PANTHER" id="PTHR23196">
    <property type="entry name" value="PAX TRANSCRIPTION ACTIVATION DOMAIN INTERACTING PROTEIN"/>
    <property type="match status" value="1"/>
</dbReference>
<proteinExistence type="predicted"/>
<sequence>MMELGRLNLEEVNPHLRGGRVKNHLGKATPSSSDRDSNLDLPVLSSRAQHGKREKPPPVHPTEIRTSISPSSAVELNMTSALANYATEAGKCYWFVRVVVVGVKTVIHIYDESSGVVMRKEASKRVTVRVGETSVTWRVTRSLTSLLSQYEDQAYTRSGYLLKFITKEVYLHLHGGRVENHLGKTTLSIPDWDLNRNLPVIVSLIYGESDALDHVAIEAEFDHEDFNEIDQQWNRFLLLSKYYTTVRYSTKVVTYFELLPVIGEIWYLADALLKEGGGERLNYFSHCVTHCIVGNNALESDITDATELYEIPALREEWTKQVTITSTAQYPYIFSITLDYCTRTEGFIAGTNCLFANVTACISGLSKMDANKLWAMAKYKRAVRHGRFIRTVTPDWVVDSVRGGIRCQEGLYHPRLLISPKPCTSTPQTTLIGADACSNPAANMSTAQILGFTDDDMDTGQLLVSSSKASAMEQLRQRMPWNQPTSNQPKIPTSTAITGSPSLQEQLQQFHLVQQRLAEAEISSSLSPAQGVPHEGHHQQEVTTQNIHKALGPPVATNQIGMLQKTLVAPSLHQVLHTSWKQVVVSIALIRISYCRFSLAQLKRQIKVLELCKPLEIALSSANLTAPLVRLPGLNQKQQQSILQNDPQIVIQQSPSQAIPTPKPQQQFLPQSPQHHYQLQQQQQQLQPPNPQTQLQFQAQKPMQQRQQLAPEEALQQQQQQPAPGTSQPQQLQRRYGLSNITNSDERLSSCVVSSTTSTSAITPELCLLGCVIHILDYDLTYTDNIATWKKIITDHGGHVEESYVPAVTHVICEKLSSAVAQQGSSSLVLFYFFTSDSLQHDKMLQALKDGKRCVSGYWLNDVLFKMQVLPPWIALHFPTNLRNDKPCKHLIISISGFQDDDKCRVVFMIESIGAKYTAYFSSQNNILVCRKPQGKKYDKALEWKTPVVNTQWLSDIFLGHYKAIQQPDSPKYKIFNTPNLFKVEYGLIPHLMVAWKQPLSITQELYNKATLNPPVKKRRLEKTSSVMVAPAVIEVSLAQVEAAQKEGKPRVVLSYVNDQDTIVKRVTNLGGVVVNDVEQATHLVMSKDTITIKLVLAISLGIFIVSDSWVADSSAHQTFQDEKGYVLQTDNLKLSYDISLADTLNKPNRNEFLKGKTFYVTHGVKPSRRILHKVIETAGGSAEKEMRSFVRLKEANAVNLYIVSAENDMHLLSRFSNSIVSFNGSTSEGEVATPKAEMKMLVTVTRKIPKTVRLLMRSAFQMSRSRQGSSKDVYRHSLARSAADWHWLTTEPGPSCLEPASSCVGTRSGPLLVSGYPENSWELTTITTPLVITRAGVSGMLIVGHSLSPPPLEGPRLLGWSGSSPSSMPASDVAGSRSSISGPEVGRGAGLSSRSCSRSGSSGRVMSVSIAASGALLLLLTPDRNKIINIIS</sequence>
<feature type="region of interest" description="Disordered" evidence="6">
    <location>
        <begin position="656"/>
        <end position="733"/>
    </location>
</feature>
<feature type="domain" description="BRCT" evidence="7">
    <location>
        <begin position="883"/>
        <end position="956"/>
    </location>
</feature>
<dbReference type="EMBL" id="OA564390">
    <property type="protein sequence ID" value="CAD7194115.1"/>
    <property type="molecule type" value="Genomic_DNA"/>
</dbReference>
<feature type="compositionally biased region" description="Low complexity" evidence="6">
    <location>
        <begin position="1362"/>
        <end position="1372"/>
    </location>
</feature>
<dbReference type="InterPro" id="IPR036420">
    <property type="entry name" value="BRCT_dom_sf"/>
</dbReference>
<evidence type="ECO:0000256" key="3">
    <source>
        <dbReference type="ARBA" id="ARBA00023242"/>
    </source>
</evidence>
<feature type="region of interest" description="Disordered" evidence="6">
    <location>
        <begin position="1357"/>
        <end position="1403"/>
    </location>
</feature>
<keyword evidence="3" id="KW-0539">Nucleus</keyword>
<dbReference type="Pfam" id="PF16589">
    <property type="entry name" value="BRCT_2"/>
    <property type="match status" value="1"/>
</dbReference>
<protein>
    <recommendedName>
        <fullName evidence="4">PAX-interacting protein 1</fullName>
    </recommendedName>
    <alternativeName>
        <fullName evidence="5">PAX transactivation activation domain-interacting protein</fullName>
    </alternativeName>
</protein>
<organism evidence="8">
    <name type="scientific">Timema douglasi</name>
    <name type="common">Walking stick</name>
    <dbReference type="NCBI Taxonomy" id="61478"/>
    <lineage>
        <taxon>Eukaryota</taxon>
        <taxon>Metazoa</taxon>
        <taxon>Ecdysozoa</taxon>
        <taxon>Arthropoda</taxon>
        <taxon>Hexapoda</taxon>
        <taxon>Insecta</taxon>
        <taxon>Pterygota</taxon>
        <taxon>Neoptera</taxon>
        <taxon>Polyneoptera</taxon>
        <taxon>Phasmatodea</taxon>
        <taxon>Timematodea</taxon>
        <taxon>Timematoidea</taxon>
        <taxon>Timematidae</taxon>
        <taxon>Timema</taxon>
    </lineage>
</organism>
<feature type="compositionally biased region" description="Polar residues" evidence="6">
    <location>
        <begin position="656"/>
        <end position="668"/>
    </location>
</feature>
<evidence type="ECO:0000259" key="7">
    <source>
        <dbReference type="PROSITE" id="PS50172"/>
    </source>
</evidence>
<dbReference type="InterPro" id="IPR001357">
    <property type="entry name" value="BRCT_dom"/>
</dbReference>
<keyword evidence="2" id="KW-0227">DNA damage</keyword>
<feature type="domain" description="BRCT" evidence="7">
    <location>
        <begin position="1059"/>
        <end position="1128"/>
    </location>
</feature>
<accession>A0A7R8VBF5</accession>
<dbReference type="GO" id="GO:0044666">
    <property type="term" value="C:MLL3/4 complex"/>
    <property type="evidence" value="ECO:0007669"/>
    <property type="project" value="TreeGrafter"/>
</dbReference>
<evidence type="ECO:0000256" key="1">
    <source>
        <dbReference type="ARBA" id="ARBA00004123"/>
    </source>
</evidence>
<feature type="compositionally biased region" description="Low complexity" evidence="6">
    <location>
        <begin position="669"/>
        <end position="731"/>
    </location>
</feature>
<dbReference type="SUPFAM" id="SSF52113">
    <property type="entry name" value="BRCT domain"/>
    <property type="match status" value="4"/>
</dbReference>
<evidence type="ECO:0000256" key="4">
    <source>
        <dbReference type="ARBA" id="ARBA00023858"/>
    </source>
</evidence>
<dbReference type="Gene3D" id="3.40.50.10190">
    <property type="entry name" value="BRCT domain"/>
    <property type="match status" value="4"/>
</dbReference>
<dbReference type="Pfam" id="PF00533">
    <property type="entry name" value="BRCT"/>
    <property type="match status" value="2"/>
</dbReference>
<evidence type="ECO:0000256" key="6">
    <source>
        <dbReference type="SAM" id="MobiDB-lite"/>
    </source>
</evidence>
<comment type="subcellular location">
    <subcellularLocation>
        <location evidence="1">Nucleus</location>
    </subcellularLocation>
</comment>
<dbReference type="CDD" id="cd17711">
    <property type="entry name" value="BRCT_PAXIP1_rpt3"/>
    <property type="match status" value="1"/>
</dbReference>
<dbReference type="InterPro" id="IPR051579">
    <property type="entry name" value="DDR_Transcriptional_Reg"/>
</dbReference>
<dbReference type="CDD" id="cd17744">
    <property type="entry name" value="BRCT_MDC1_rpt1"/>
    <property type="match status" value="1"/>
</dbReference>
<name>A0A7R8VBF5_TIMDO</name>
<dbReference type="Pfam" id="PF12738">
    <property type="entry name" value="PTCB-BRCT"/>
    <property type="match status" value="1"/>
</dbReference>
<dbReference type="SMART" id="SM00292">
    <property type="entry name" value="BRCT"/>
    <property type="match status" value="3"/>
</dbReference>
<dbReference type="GO" id="GO:0006974">
    <property type="term" value="P:DNA damage response"/>
    <property type="evidence" value="ECO:0007669"/>
    <property type="project" value="UniProtKB-KW"/>
</dbReference>
<feature type="region of interest" description="Disordered" evidence="6">
    <location>
        <begin position="18"/>
        <end position="65"/>
    </location>
</feature>
<feature type="compositionally biased region" description="Low complexity" evidence="6">
    <location>
        <begin position="1391"/>
        <end position="1403"/>
    </location>
</feature>
<evidence type="ECO:0000256" key="2">
    <source>
        <dbReference type="ARBA" id="ARBA00022763"/>
    </source>
</evidence>
<dbReference type="CDD" id="cd17730">
    <property type="entry name" value="BRCT_PAXIP1_rpt4"/>
    <property type="match status" value="1"/>
</dbReference>